<dbReference type="OrthoDB" id="414243at2759"/>
<dbReference type="InterPro" id="IPR004045">
    <property type="entry name" value="Glutathione_S-Trfase_N"/>
</dbReference>
<dbReference type="GO" id="GO:0004364">
    <property type="term" value="F:glutathione transferase activity"/>
    <property type="evidence" value="ECO:0007669"/>
    <property type="project" value="TreeGrafter"/>
</dbReference>
<dbReference type="PROSITE" id="PS50404">
    <property type="entry name" value="GST_NTER"/>
    <property type="match status" value="1"/>
</dbReference>
<organism evidence="3 4">
    <name type="scientific">Allomyces macrogynus (strain ATCC 38327)</name>
    <name type="common">Allomyces javanicus var. macrogynus</name>
    <dbReference type="NCBI Taxonomy" id="578462"/>
    <lineage>
        <taxon>Eukaryota</taxon>
        <taxon>Fungi</taxon>
        <taxon>Fungi incertae sedis</taxon>
        <taxon>Blastocladiomycota</taxon>
        <taxon>Blastocladiomycetes</taxon>
        <taxon>Blastocladiales</taxon>
        <taxon>Blastocladiaceae</taxon>
        <taxon>Allomyces</taxon>
    </lineage>
</organism>
<dbReference type="SUPFAM" id="SSF52833">
    <property type="entry name" value="Thioredoxin-like"/>
    <property type="match status" value="1"/>
</dbReference>
<keyword evidence="4" id="KW-1185">Reference proteome</keyword>
<accession>A0A0L0S1W6</accession>
<evidence type="ECO:0000313" key="4">
    <source>
        <dbReference type="Proteomes" id="UP000054350"/>
    </source>
</evidence>
<dbReference type="InterPro" id="IPR004046">
    <property type="entry name" value="GST_C"/>
</dbReference>
<dbReference type="SFLD" id="SFLDS00019">
    <property type="entry name" value="Glutathione_Transferase_(cytos"/>
    <property type="match status" value="1"/>
</dbReference>
<evidence type="ECO:0000313" key="3">
    <source>
        <dbReference type="EMBL" id="KNE56533.1"/>
    </source>
</evidence>
<dbReference type="InterPro" id="IPR036249">
    <property type="entry name" value="Thioredoxin-like_sf"/>
</dbReference>
<dbReference type="InterPro" id="IPR050213">
    <property type="entry name" value="GST_superfamily"/>
</dbReference>
<dbReference type="SUPFAM" id="SSF47616">
    <property type="entry name" value="GST C-terminal domain-like"/>
    <property type="match status" value="1"/>
</dbReference>
<feature type="domain" description="GST C-terminal" evidence="2">
    <location>
        <begin position="85"/>
        <end position="210"/>
    </location>
</feature>
<dbReference type="InterPro" id="IPR036282">
    <property type="entry name" value="Glutathione-S-Trfase_C_sf"/>
</dbReference>
<dbReference type="AlphaFoldDB" id="A0A0L0S1W6"/>
<dbReference type="Pfam" id="PF02798">
    <property type="entry name" value="GST_N"/>
    <property type="match status" value="1"/>
</dbReference>
<dbReference type="Gene3D" id="1.20.1050.10">
    <property type="match status" value="1"/>
</dbReference>
<feature type="domain" description="GST N-terminal" evidence="1">
    <location>
        <begin position="2"/>
        <end position="83"/>
    </location>
</feature>
<gene>
    <name evidence="3" type="ORF">AMAG_02335</name>
</gene>
<dbReference type="Gene3D" id="3.40.30.10">
    <property type="entry name" value="Glutaredoxin"/>
    <property type="match status" value="1"/>
</dbReference>
<dbReference type="SFLD" id="SFLDG00363">
    <property type="entry name" value="AMPS_(cytGST):_Alpha-__Mu-__Pi"/>
    <property type="match status" value="1"/>
</dbReference>
<dbReference type="GO" id="GO:0006749">
    <property type="term" value="P:glutathione metabolic process"/>
    <property type="evidence" value="ECO:0007669"/>
    <property type="project" value="TreeGrafter"/>
</dbReference>
<dbReference type="PROSITE" id="PS50405">
    <property type="entry name" value="GST_CTER"/>
    <property type="match status" value="1"/>
</dbReference>
<dbReference type="SFLD" id="SFLDG01205">
    <property type="entry name" value="AMPS.1"/>
    <property type="match status" value="1"/>
</dbReference>
<sequence length="210" mass="23026">MASYQVYYFPAKGRAETIRLVLEAAGVAYENKYPADWASEKSSLPFGQLPALVITDDKTKQTTTLAQSAAIVRYLARKYNLVAADPLDAALSDSVWESVSDVTNAMINVVFRTAEADKPAAIEKFKNEILPHFIKAHTALLEKNGNKGIYFGDKITYVELAVFNAIDSLEKIVPGALTATTAPALWKVHEAVANHDKIKAYLASPRLHSK</sequence>
<evidence type="ECO:0008006" key="5">
    <source>
        <dbReference type="Google" id="ProtNLM"/>
    </source>
</evidence>
<protein>
    <recommendedName>
        <fullName evidence="5">Glutathione S-transferase</fullName>
    </recommendedName>
</protein>
<evidence type="ECO:0000259" key="1">
    <source>
        <dbReference type="PROSITE" id="PS50404"/>
    </source>
</evidence>
<dbReference type="EMBL" id="GG745330">
    <property type="protein sequence ID" value="KNE56533.1"/>
    <property type="molecule type" value="Genomic_DNA"/>
</dbReference>
<dbReference type="Pfam" id="PF14497">
    <property type="entry name" value="GST_C_3"/>
    <property type="match status" value="1"/>
</dbReference>
<proteinExistence type="predicted"/>
<dbReference type="CDD" id="cd03192">
    <property type="entry name" value="GST_C_Sigma_like"/>
    <property type="match status" value="1"/>
</dbReference>
<dbReference type="InterPro" id="IPR040079">
    <property type="entry name" value="Glutathione_S-Trfase"/>
</dbReference>
<dbReference type="InterPro" id="IPR010987">
    <property type="entry name" value="Glutathione-S-Trfase_C-like"/>
</dbReference>
<dbReference type="PANTHER" id="PTHR11571">
    <property type="entry name" value="GLUTATHIONE S-TRANSFERASE"/>
    <property type="match status" value="1"/>
</dbReference>
<dbReference type="VEuPathDB" id="FungiDB:AMAG_02335"/>
<reference evidence="3 4" key="1">
    <citation type="submission" date="2009-11" db="EMBL/GenBank/DDBJ databases">
        <title>Annotation of Allomyces macrogynus ATCC 38327.</title>
        <authorList>
            <consortium name="The Broad Institute Genome Sequencing Platform"/>
            <person name="Russ C."/>
            <person name="Cuomo C."/>
            <person name="Burger G."/>
            <person name="Gray M.W."/>
            <person name="Holland P.W.H."/>
            <person name="King N."/>
            <person name="Lang F.B.F."/>
            <person name="Roger A.J."/>
            <person name="Ruiz-Trillo I."/>
            <person name="Young S.K."/>
            <person name="Zeng Q."/>
            <person name="Gargeya S."/>
            <person name="Fitzgerald M."/>
            <person name="Haas B."/>
            <person name="Abouelleil A."/>
            <person name="Alvarado L."/>
            <person name="Arachchi H.M."/>
            <person name="Berlin A."/>
            <person name="Chapman S.B."/>
            <person name="Gearin G."/>
            <person name="Goldberg J."/>
            <person name="Griggs A."/>
            <person name="Gujja S."/>
            <person name="Hansen M."/>
            <person name="Heiman D."/>
            <person name="Howarth C."/>
            <person name="Larimer J."/>
            <person name="Lui A."/>
            <person name="MacDonald P.J.P."/>
            <person name="McCowen C."/>
            <person name="Montmayeur A."/>
            <person name="Murphy C."/>
            <person name="Neiman D."/>
            <person name="Pearson M."/>
            <person name="Priest M."/>
            <person name="Roberts A."/>
            <person name="Saif S."/>
            <person name="Shea T."/>
            <person name="Sisk P."/>
            <person name="Stolte C."/>
            <person name="Sykes S."/>
            <person name="Wortman J."/>
            <person name="Nusbaum C."/>
            <person name="Birren B."/>
        </authorList>
    </citation>
    <scope>NUCLEOTIDE SEQUENCE [LARGE SCALE GENOMIC DNA]</scope>
    <source>
        <strain evidence="3 4">ATCC 38327</strain>
    </source>
</reference>
<reference evidence="4" key="2">
    <citation type="submission" date="2009-11" db="EMBL/GenBank/DDBJ databases">
        <title>The Genome Sequence of Allomyces macrogynus strain ATCC 38327.</title>
        <authorList>
            <consortium name="The Broad Institute Genome Sequencing Platform"/>
            <person name="Russ C."/>
            <person name="Cuomo C."/>
            <person name="Shea T."/>
            <person name="Young S.K."/>
            <person name="Zeng Q."/>
            <person name="Koehrsen M."/>
            <person name="Haas B."/>
            <person name="Borodovsky M."/>
            <person name="Guigo R."/>
            <person name="Alvarado L."/>
            <person name="Berlin A."/>
            <person name="Borenstein D."/>
            <person name="Chen Z."/>
            <person name="Engels R."/>
            <person name="Freedman E."/>
            <person name="Gellesch M."/>
            <person name="Goldberg J."/>
            <person name="Griggs A."/>
            <person name="Gujja S."/>
            <person name="Heiman D."/>
            <person name="Hepburn T."/>
            <person name="Howarth C."/>
            <person name="Jen D."/>
            <person name="Larson L."/>
            <person name="Lewis B."/>
            <person name="Mehta T."/>
            <person name="Park D."/>
            <person name="Pearson M."/>
            <person name="Roberts A."/>
            <person name="Saif S."/>
            <person name="Shenoy N."/>
            <person name="Sisk P."/>
            <person name="Stolte C."/>
            <person name="Sykes S."/>
            <person name="Walk T."/>
            <person name="White J."/>
            <person name="Yandava C."/>
            <person name="Burger G."/>
            <person name="Gray M.W."/>
            <person name="Holland P.W.H."/>
            <person name="King N."/>
            <person name="Lang F.B.F."/>
            <person name="Roger A.J."/>
            <person name="Ruiz-Trillo I."/>
            <person name="Lander E."/>
            <person name="Nusbaum C."/>
        </authorList>
    </citation>
    <scope>NUCLEOTIDE SEQUENCE [LARGE SCALE GENOMIC DNA]</scope>
    <source>
        <strain evidence="4">ATCC 38327</strain>
    </source>
</reference>
<dbReference type="Proteomes" id="UP000054350">
    <property type="component" value="Unassembled WGS sequence"/>
</dbReference>
<evidence type="ECO:0000259" key="2">
    <source>
        <dbReference type="PROSITE" id="PS50405"/>
    </source>
</evidence>
<name>A0A0L0S1W6_ALLM3</name>
<dbReference type="CDD" id="cd03039">
    <property type="entry name" value="GST_N_Sigma_like"/>
    <property type="match status" value="1"/>
</dbReference>